<dbReference type="RefSeq" id="WP_108887781.1">
    <property type="nucleotide sequence ID" value="NZ_OMOJ01000019.1"/>
</dbReference>
<name>A0A2R8B1K2_9RHOB</name>
<dbReference type="Gene3D" id="3.40.50.1820">
    <property type="entry name" value="alpha/beta hydrolase"/>
    <property type="match status" value="1"/>
</dbReference>
<feature type="domain" description="AB hydrolase-1" evidence="1">
    <location>
        <begin position="6"/>
        <end position="225"/>
    </location>
</feature>
<keyword evidence="3" id="KW-1185">Reference proteome</keyword>
<evidence type="ECO:0000313" key="2">
    <source>
        <dbReference type="EMBL" id="SPF82039.1"/>
    </source>
</evidence>
<dbReference type="PANTHER" id="PTHR37017:SF11">
    <property type="entry name" value="ESTERASE_LIPASE_THIOESTERASE DOMAIN-CONTAINING PROTEIN"/>
    <property type="match status" value="1"/>
</dbReference>
<evidence type="ECO:0000259" key="1">
    <source>
        <dbReference type="Pfam" id="PF12697"/>
    </source>
</evidence>
<dbReference type="Pfam" id="PF12697">
    <property type="entry name" value="Abhydrolase_6"/>
    <property type="match status" value="1"/>
</dbReference>
<reference evidence="3" key="1">
    <citation type="submission" date="2018-03" db="EMBL/GenBank/DDBJ databases">
        <authorList>
            <person name="Rodrigo-Torres L."/>
            <person name="Arahal R. D."/>
            <person name="Lucena T."/>
        </authorList>
    </citation>
    <scope>NUCLEOTIDE SEQUENCE [LARGE SCALE GENOMIC DNA]</scope>
    <source>
        <strain evidence="3">CECT 8871</strain>
    </source>
</reference>
<dbReference type="InterPro" id="IPR000073">
    <property type="entry name" value="AB_hydrolase_1"/>
</dbReference>
<dbReference type="SUPFAM" id="SSF53474">
    <property type="entry name" value="alpha/beta-Hydrolases"/>
    <property type="match status" value="1"/>
</dbReference>
<protein>
    <recommendedName>
        <fullName evidence="1">AB hydrolase-1 domain-containing protein</fullName>
    </recommendedName>
</protein>
<dbReference type="AlphaFoldDB" id="A0A2R8B1K2"/>
<dbReference type="InterPro" id="IPR029058">
    <property type="entry name" value="AB_hydrolase_fold"/>
</dbReference>
<organism evidence="2 3">
    <name type="scientific">Pseudoprimorskyibacter insulae</name>
    <dbReference type="NCBI Taxonomy" id="1695997"/>
    <lineage>
        <taxon>Bacteria</taxon>
        <taxon>Pseudomonadati</taxon>
        <taxon>Pseudomonadota</taxon>
        <taxon>Alphaproteobacteria</taxon>
        <taxon>Rhodobacterales</taxon>
        <taxon>Paracoccaceae</taxon>
        <taxon>Pseudoprimorskyibacter</taxon>
    </lineage>
</organism>
<proteinExistence type="predicted"/>
<dbReference type="InterPro" id="IPR052897">
    <property type="entry name" value="Sec-Metab_Biosynth_Hydrolase"/>
</dbReference>
<dbReference type="OrthoDB" id="9814966at2"/>
<dbReference type="EMBL" id="OMOJ01000019">
    <property type="protein sequence ID" value="SPF82039.1"/>
    <property type="molecule type" value="Genomic_DNA"/>
</dbReference>
<dbReference type="Proteomes" id="UP000244904">
    <property type="component" value="Unassembled WGS sequence"/>
</dbReference>
<accession>A0A2R8B1K2</accession>
<evidence type="ECO:0000313" key="3">
    <source>
        <dbReference type="Proteomes" id="UP000244904"/>
    </source>
</evidence>
<sequence length="234" mass="26033">MPKRTFVLVPGAWFGGWVWRDLAERLRMQGCIVTTPTLTGLGERCHTNSNSADLTLHIEDVVSHIQMEGLDNVDLLGWSYGGMVISGVHSRIPEKIRSLIFFDAFMPDNGMSLVDMIDIDKRELYDTARGADQKIPPISMKAFGVNDPTVLEFVEPRTCLQPWRTFFEPVSVSPDIGLVSQSYILCTKWGIVSPMTRFLPLALTRKANVIKVKGSHLAMLTEPDESLAAVLSTP</sequence>
<dbReference type="PANTHER" id="PTHR37017">
    <property type="entry name" value="AB HYDROLASE-1 DOMAIN-CONTAINING PROTEIN-RELATED"/>
    <property type="match status" value="1"/>
</dbReference>
<gene>
    <name evidence="2" type="ORF">PRI8871_03867</name>
</gene>